<dbReference type="InterPro" id="IPR022877">
    <property type="entry name" value="UPF0173"/>
</dbReference>
<dbReference type="EMBL" id="QLNI01000024">
    <property type="protein sequence ID" value="RAM01607.1"/>
    <property type="molecule type" value="Genomic_DNA"/>
</dbReference>
<dbReference type="Pfam" id="PF12706">
    <property type="entry name" value="Lactamase_B_2"/>
    <property type="match status" value="1"/>
</dbReference>
<dbReference type="RefSeq" id="WP_111957168.1">
    <property type="nucleotide sequence ID" value="NZ_CP036313.1"/>
</dbReference>
<proteinExistence type="inferred from homology"/>
<keyword evidence="7" id="KW-1185">Reference proteome</keyword>
<keyword evidence="1 2" id="KW-0378">Hydrolase</keyword>
<feature type="domain" description="Metallo-beta-lactamase" evidence="3">
    <location>
        <begin position="7"/>
        <end position="189"/>
    </location>
</feature>
<sequence>MKLRYFSHSAFQITCDDGLKILIDPFFDNNPTSPVKAQDVEADYILISHGHWDHLGDTLSIAHRCNALCICENELASYLDAKGLNVHKMHVGGAFEFDFGRIKLTQALHSSVTPDNVCHGTPTGFLITINGITLYHTGDTGLFSDMKLIGQLDNIHTMMVPIGDNFTMGIEDAAMACDFVKPVQAVPMHYNTFDVIRANPEEFCEKVRSNGIECKIMNFGDQITI</sequence>
<evidence type="ECO:0000256" key="1">
    <source>
        <dbReference type="ARBA" id="ARBA00022801"/>
    </source>
</evidence>
<dbReference type="Proteomes" id="UP000248798">
    <property type="component" value="Unassembled WGS sequence"/>
</dbReference>
<gene>
    <name evidence="5" type="ORF">DO021_12545</name>
    <name evidence="4" type="ORF">EYB58_14605</name>
</gene>
<dbReference type="InterPro" id="IPR050114">
    <property type="entry name" value="UPF0173_UPF0282_UlaG_hydrolase"/>
</dbReference>
<dbReference type="SUPFAM" id="SSF56281">
    <property type="entry name" value="Metallo-hydrolase/oxidoreductase"/>
    <property type="match status" value="1"/>
</dbReference>
<dbReference type="GO" id="GO:0016787">
    <property type="term" value="F:hydrolase activity"/>
    <property type="evidence" value="ECO:0007669"/>
    <property type="project" value="UniProtKB-UniRule"/>
</dbReference>
<dbReference type="InterPro" id="IPR001279">
    <property type="entry name" value="Metallo-B-lactamas"/>
</dbReference>
<dbReference type="PANTHER" id="PTHR43546">
    <property type="entry name" value="UPF0173 METAL-DEPENDENT HYDROLASE MJ1163-RELATED"/>
    <property type="match status" value="1"/>
</dbReference>
<organism evidence="5 6">
    <name type="scientific">Desulfobacter hydrogenophilus</name>
    <dbReference type="NCBI Taxonomy" id="2291"/>
    <lineage>
        <taxon>Bacteria</taxon>
        <taxon>Pseudomonadati</taxon>
        <taxon>Thermodesulfobacteriota</taxon>
        <taxon>Desulfobacteria</taxon>
        <taxon>Desulfobacterales</taxon>
        <taxon>Desulfobacteraceae</taxon>
        <taxon>Desulfobacter</taxon>
    </lineage>
</organism>
<dbReference type="AlphaFoldDB" id="A0A328FF24"/>
<dbReference type="PANTHER" id="PTHR43546:SF3">
    <property type="entry name" value="UPF0173 METAL-DEPENDENT HYDROLASE MJ1163"/>
    <property type="match status" value="1"/>
</dbReference>
<dbReference type="HAMAP" id="MF_00457">
    <property type="entry name" value="UPF0173"/>
    <property type="match status" value="1"/>
</dbReference>
<reference evidence="4 7" key="2">
    <citation type="submission" date="2019-02" db="EMBL/GenBank/DDBJ databases">
        <title>Complete genome sequence of Desulfobacter hydrogenophilus AcRS1.</title>
        <authorList>
            <person name="Marietou A."/>
            <person name="Lund M.B."/>
            <person name="Marshall I.P.G."/>
            <person name="Schreiber L."/>
            <person name="Jorgensen B."/>
        </authorList>
    </citation>
    <scope>NUCLEOTIDE SEQUENCE [LARGE SCALE GENOMIC DNA]</scope>
    <source>
        <strain evidence="4 7">AcRS1</strain>
    </source>
</reference>
<evidence type="ECO:0000313" key="6">
    <source>
        <dbReference type="Proteomes" id="UP000248798"/>
    </source>
</evidence>
<name>A0A328FF24_9BACT</name>
<comment type="similarity">
    <text evidence="2">Belongs to the UPF0173 family.</text>
</comment>
<evidence type="ECO:0000313" key="4">
    <source>
        <dbReference type="EMBL" id="QBH14045.1"/>
    </source>
</evidence>
<evidence type="ECO:0000256" key="2">
    <source>
        <dbReference type="HAMAP-Rule" id="MF_00457"/>
    </source>
</evidence>
<dbReference type="NCBIfam" id="NF001911">
    <property type="entry name" value="PRK00685.1"/>
    <property type="match status" value="1"/>
</dbReference>
<dbReference type="EMBL" id="CP036313">
    <property type="protein sequence ID" value="QBH14045.1"/>
    <property type="molecule type" value="Genomic_DNA"/>
</dbReference>
<dbReference type="Gene3D" id="3.60.15.10">
    <property type="entry name" value="Ribonuclease Z/Hydroxyacylglutathione hydrolase-like"/>
    <property type="match status" value="1"/>
</dbReference>
<evidence type="ECO:0000313" key="7">
    <source>
        <dbReference type="Proteomes" id="UP000293902"/>
    </source>
</evidence>
<evidence type="ECO:0000259" key="3">
    <source>
        <dbReference type="SMART" id="SM00849"/>
    </source>
</evidence>
<accession>A0A328FF24</accession>
<dbReference type="Proteomes" id="UP000293902">
    <property type="component" value="Chromosome"/>
</dbReference>
<evidence type="ECO:0000313" key="5">
    <source>
        <dbReference type="EMBL" id="RAM01607.1"/>
    </source>
</evidence>
<protein>
    <recommendedName>
        <fullName evidence="2">UPF0173 metal-dependent hydrolase DO021_12545</fullName>
    </recommendedName>
</protein>
<reference evidence="5 6" key="1">
    <citation type="submission" date="2018-06" db="EMBL/GenBank/DDBJ databases">
        <title>Complete Genome Sequence of Desulfobacter hydrogenophilus (DSM3380).</title>
        <authorList>
            <person name="Marietou A."/>
            <person name="Schreiber L."/>
            <person name="Marshall I."/>
            <person name="Jorgensen B."/>
        </authorList>
    </citation>
    <scope>NUCLEOTIDE SEQUENCE [LARGE SCALE GENOMIC DNA]</scope>
    <source>
        <strain evidence="5 6">DSM 3380</strain>
    </source>
</reference>
<dbReference type="OrthoDB" id="9789133at2"/>
<dbReference type="SMART" id="SM00849">
    <property type="entry name" value="Lactamase_B"/>
    <property type="match status" value="1"/>
</dbReference>
<dbReference type="InterPro" id="IPR036866">
    <property type="entry name" value="RibonucZ/Hydroxyglut_hydro"/>
</dbReference>